<dbReference type="InParanoid" id="A0A2J7R830"/>
<accession>A0A2J7R830</accession>
<keyword evidence="2" id="KW-1185">Reference proteome</keyword>
<evidence type="ECO:0000313" key="2">
    <source>
        <dbReference type="Proteomes" id="UP000235965"/>
    </source>
</evidence>
<dbReference type="STRING" id="105785.A0A2J7R830"/>
<gene>
    <name evidence="1" type="ORF">B7P43_G08043</name>
</gene>
<evidence type="ECO:0000313" key="1">
    <source>
        <dbReference type="EMBL" id="PNF36987.1"/>
    </source>
</evidence>
<protein>
    <submittedName>
        <fullName evidence="1">Uncharacterized protein</fullName>
    </submittedName>
</protein>
<dbReference type="FunCoup" id="A0A2J7R830">
    <property type="interactions" value="47"/>
</dbReference>
<reference evidence="1 2" key="1">
    <citation type="submission" date="2017-12" db="EMBL/GenBank/DDBJ databases">
        <title>Hemimetabolous genomes reveal molecular basis of termite eusociality.</title>
        <authorList>
            <person name="Harrison M.C."/>
            <person name="Jongepier E."/>
            <person name="Robertson H.M."/>
            <person name="Arning N."/>
            <person name="Bitard-Feildel T."/>
            <person name="Chao H."/>
            <person name="Childers C.P."/>
            <person name="Dinh H."/>
            <person name="Doddapaneni H."/>
            <person name="Dugan S."/>
            <person name="Gowin J."/>
            <person name="Greiner C."/>
            <person name="Han Y."/>
            <person name="Hu H."/>
            <person name="Hughes D.S.T."/>
            <person name="Huylmans A.-K."/>
            <person name="Kemena C."/>
            <person name="Kremer L.P.M."/>
            <person name="Lee S.L."/>
            <person name="Lopez-Ezquerra A."/>
            <person name="Mallet L."/>
            <person name="Monroy-Kuhn J.M."/>
            <person name="Moser A."/>
            <person name="Murali S.C."/>
            <person name="Muzny D.M."/>
            <person name="Otani S."/>
            <person name="Piulachs M.-D."/>
            <person name="Poelchau M."/>
            <person name="Qu J."/>
            <person name="Schaub F."/>
            <person name="Wada-Katsumata A."/>
            <person name="Worley K.C."/>
            <person name="Xie Q."/>
            <person name="Ylla G."/>
            <person name="Poulsen M."/>
            <person name="Gibbs R.A."/>
            <person name="Schal C."/>
            <person name="Richards S."/>
            <person name="Belles X."/>
            <person name="Korb J."/>
            <person name="Bornberg-Bauer E."/>
        </authorList>
    </citation>
    <scope>NUCLEOTIDE SEQUENCE [LARGE SCALE GENOMIC DNA]</scope>
    <source>
        <tissue evidence="1">Whole body</tissue>
    </source>
</reference>
<comment type="caution">
    <text evidence="1">The sequence shown here is derived from an EMBL/GenBank/DDBJ whole genome shotgun (WGS) entry which is preliminary data.</text>
</comment>
<dbReference type="Pfam" id="PF16065">
    <property type="entry name" value="DUF4807"/>
    <property type="match status" value="1"/>
</dbReference>
<dbReference type="AlphaFoldDB" id="A0A2J7R830"/>
<organism evidence="1 2">
    <name type="scientific">Cryptotermes secundus</name>
    <dbReference type="NCBI Taxonomy" id="105785"/>
    <lineage>
        <taxon>Eukaryota</taxon>
        <taxon>Metazoa</taxon>
        <taxon>Ecdysozoa</taxon>
        <taxon>Arthropoda</taxon>
        <taxon>Hexapoda</taxon>
        <taxon>Insecta</taxon>
        <taxon>Pterygota</taxon>
        <taxon>Neoptera</taxon>
        <taxon>Polyneoptera</taxon>
        <taxon>Dictyoptera</taxon>
        <taxon>Blattodea</taxon>
        <taxon>Blattoidea</taxon>
        <taxon>Termitoidae</taxon>
        <taxon>Kalotermitidae</taxon>
        <taxon>Cryptotermitinae</taxon>
        <taxon>Cryptotermes</taxon>
    </lineage>
</organism>
<name>A0A2J7R830_9NEOP</name>
<dbReference type="OrthoDB" id="121932at2759"/>
<proteinExistence type="predicted"/>
<dbReference type="PANTHER" id="PTHR36693:SF1">
    <property type="entry name" value="GH02722P"/>
    <property type="match status" value="1"/>
</dbReference>
<dbReference type="Proteomes" id="UP000235965">
    <property type="component" value="Unassembled WGS sequence"/>
</dbReference>
<dbReference type="InterPro" id="IPR032072">
    <property type="entry name" value="DUF4807"/>
</dbReference>
<dbReference type="EMBL" id="NEVH01006723">
    <property type="protein sequence ID" value="PNF36987.1"/>
    <property type="molecule type" value="Genomic_DNA"/>
</dbReference>
<sequence length="300" mass="34581">MKLIHVTVMVQGQIWDEILISQDHVLFITFRSSDFAHLELWESIKAKELIMLEHKCATPLKFNNSILNINGQDIMEKVNKLDISSHEEGDTDMLSEQKFKISRCVQKLYINGYLLSLFVKTLQRSEVYRRSVVKHFKECIGKTGRISHPSGIIKVNMKLVCPHKHIIDFSWNERIEKLVLQRRELDNAMSWLSTLGGAFSALGEEFKHCAEIAGRISVKQFNIALSLGDPTIVARCKLYLALSLVQRGHLVPARRIIEQQYYLACSAPVLDTQLISICLGIWAKLKYEHHRRRTEQRGKK</sequence>
<dbReference type="PANTHER" id="PTHR36693">
    <property type="entry name" value="GH02722P"/>
    <property type="match status" value="1"/>
</dbReference>